<sequence>GNCSQACDHSTFELNIMQSEFTFGINFGNSMKVAFCDISNRNVDIDVCYEWNHYNGLELQVYFETLKVHTFTQRKTNPPTGFLAASKFIGRSMITNFCLGLLVAAMLQLVLFLILCIIRRF</sequence>
<feature type="transmembrane region" description="Helical" evidence="1">
    <location>
        <begin position="93"/>
        <end position="118"/>
    </location>
</feature>
<evidence type="ECO:0000313" key="2">
    <source>
        <dbReference type="EMBL" id="GMS85573.1"/>
    </source>
</evidence>
<keyword evidence="3" id="KW-1185">Reference proteome</keyword>
<feature type="non-terminal residue" evidence="2">
    <location>
        <position position="1"/>
    </location>
</feature>
<reference evidence="2" key="1">
    <citation type="submission" date="2023-10" db="EMBL/GenBank/DDBJ databases">
        <title>Genome assembly of Pristionchus species.</title>
        <authorList>
            <person name="Yoshida K."/>
            <person name="Sommer R.J."/>
        </authorList>
    </citation>
    <scope>NUCLEOTIDE SEQUENCE</scope>
    <source>
        <strain evidence="2">RS0144</strain>
    </source>
</reference>
<organism evidence="2 3">
    <name type="scientific">Pristionchus entomophagus</name>
    <dbReference type="NCBI Taxonomy" id="358040"/>
    <lineage>
        <taxon>Eukaryota</taxon>
        <taxon>Metazoa</taxon>
        <taxon>Ecdysozoa</taxon>
        <taxon>Nematoda</taxon>
        <taxon>Chromadorea</taxon>
        <taxon>Rhabditida</taxon>
        <taxon>Rhabditina</taxon>
        <taxon>Diplogasteromorpha</taxon>
        <taxon>Diplogasteroidea</taxon>
        <taxon>Neodiplogasteridae</taxon>
        <taxon>Pristionchus</taxon>
    </lineage>
</organism>
<evidence type="ECO:0008006" key="4">
    <source>
        <dbReference type="Google" id="ProtNLM"/>
    </source>
</evidence>
<proteinExistence type="predicted"/>
<keyword evidence="1" id="KW-0472">Membrane</keyword>
<keyword evidence="1" id="KW-1133">Transmembrane helix</keyword>
<accession>A0AAV5SY75</accession>
<keyword evidence="1" id="KW-0812">Transmembrane</keyword>
<gene>
    <name evidence="2" type="ORF">PENTCL1PPCAC_7748</name>
</gene>
<evidence type="ECO:0000256" key="1">
    <source>
        <dbReference type="SAM" id="Phobius"/>
    </source>
</evidence>
<name>A0AAV5SY75_9BILA</name>
<comment type="caution">
    <text evidence="2">The sequence shown here is derived from an EMBL/GenBank/DDBJ whole genome shotgun (WGS) entry which is preliminary data.</text>
</comment>
<evidence type="ECO:0000313" key="3">
    <source>
        <dbReference type="Proteomes" id="UP001432027"/>
    </source>
</evidence>
<dbReference type="Proteomes" id="UP001432027">
    <property type="component" value="Unassembled WGS sequence"/>
</dbReference>
<dbReference type="EMBL" id="BTSX01000002">
    <property type="protein sequence ID" value="GMS85573.1"/>
    <property type="molecule type" value="Genomic_DNA"/>
</dbReference>
<protein>
    <recommendedName>
        <fullName evidence="4">Ion channel</fullName>
    </recommendedName>
</protein>
<dbReference type="AlphaFoldDB" id="A0AAV5SY75"/>